<evidence type="ECO:0000313" key="2">
    <source>
        <dbReference type="Proteomes" id="UP000033475"/>
    </source>
</evidence>
<sequence length="37" mass="4345">MTTGSIKTIKNTNNFSIFNWIPWSSHGMTRRFLLSQE</sequence>
<protein>
    <submittedName>
        <fullName evidence="1">Putative proline/betaine transporter</fullName>
    </submittedName>
</protein>
<organism evidence="1 2">
    <name type="scientific">Rickettsia felis str. Pedreira</name>
    <dbReference type="NCBI Taxonomy" id="1359196"/>
    <lineage>
        <taxon>Bacteria</taxon>
        <taxon>Pseudomonadati</taxon>
        <taxon>Pseudomonadota</taxon>
        <taxon>Alphaproteobacteria</taxon>
        <taxon>Rickettsiales</taxon>
        <taxon>Rickettsiaceae</taxon>
        <taxon>Rickettsieae</taxon>
        <taxon>Rickettsia</taxon>
        <taxon>spotted fever group</taxon>
    </lineage>
</organism>
<dbReference type="Proteomes" id="UP000033475">
    <property type="component" value="Unassembled WGS sequence"/>
</dbReference>
<evidence type="ECO:0000313" key="1">
    <source>
        <dbReference type="EMBL" id="KJV58806.1"/>
    </source>
</evidence>
<proteinExistence type="predicted"/>
<comment type="caution">
    <text evidence="1">The sequence shown here is derived from an EMBL/GenBank/DDBJ whole genome shotgun (WGS) entry which is preliminary data.</text>
</comment>
<dbReference type="EMBL" id="LANQ01000001">
    <property type="protein sequence ID" value="KJV58806.1"/>
    <property type="molecule type" value="Genomic_DNA"/>
</dbReference>
<reference evidence="1 2" key="1">
    <citation type="submission" date="2015-01" db="EMBL/GenBank/DDBJ databases">
        <title>Genome Sequencing of Rickettsiales.</title>
        <authorList>
            <person name="Daugherty S.C."/>
            <person name="Su Q."/>
            <person name="Abolude K."/>
            <person name="Beier-Sexton M."/>
            <person name="Carlyon J.A."/>
            <person name="Carter R."/>
            <person name="Day N.P."/>
            <person name="Dumler S.J."/>
            <person name="Dyachenko V."/>
            <person name="Godinez A."/>
            <person name="Kurtti T.J."/>
            <person name="Lichay M."/>
            <person name="Mullins K.E."/>
            <person name="Ott S."/>
            <person name="Pappas-Brown V."/>
            <person name="Paris D.H."/>
            <person name="Patel P."/>
            <person name="Richards A.L."/>
            <person name="Sadzewicz L."/>
            <person name="Sears K."/>
            <person name="Seidman D."/>
            <person name="Sengamalay N."/>
            <person name="Stenos J."/>
            <person name="Tallon L.J."/>
            <person name="Vincent G."/>
            <person name="Fraser C.M."/>
            <person name="Munderloh U."/>
            <person name="Dunning-Hotopp J.C."/>
        </authorList>
    </citation>
    <scope>NUCLEOTIDE SEQUENCE [LARGE SCALE GENOMIC DNA]</scope>
    <source>
        <strain evidence="1 2">Pedreira</strain>
    </source>
</reference>
<dbReference type="AlphaFoldDB" id="A0A0F3MT08"/>
<dbReference type="PATRIC" id="fig|1359196.3.peg.1161"/>
<name>A0A0F3MT08_RICFI</name>
<gene>
    <name evidence="1" type="ORF">RFEPED_1199</name>
</gene>
<accession>A0A0F3MT08</accession>